<sequence>MSYLLPSLMLLALLVGIFSGYPVAFLLGGLSIVFMFVGDVPLASFSLVTNRVFGSVLENWILAAIPLFVFMGIMLDKSKIADNLLYELENLFRGKPGGLGLAVIGIGIVMAASTGIVGASVVLMGTLALPMMLARGYSKTLAIGIILGSGTLGILVPPSIMLVVFGDVMQVPVGDLFAATIIPGVMLALFYILYVLYHAVFAPHKVPPSPVSANPQPLGRILLRVLRDLVVPALLMLSVLASIVAGIATPTEGAAIGAGGALILALCKRKLSVAVLNDSLQSTMKTTGMILFLAVGATAYSLIFKRLGGQTMIEDAVAAFGLSPYVVVLGIMLLIFLLGFFLEWIEISFLVLPLFAPIVATLDFGDAFASQTDVLLWFSVMVAVNLQTSFLTPPFGYALFYLKGIAPPDVSTLDIYRGVMPIVGLQLLAVLAIALFPALALWLPKFV</sequence>
<comment type="caution">
    <text evidence="9">The sequence shown here is derived from an EMBL/GenBank/DDBJ whole genome shotgun (WGS) entry which is preliminary data.</text>
</comment>
<feature type="transmembrane region" description="Helical" evidence="7">
    <location>
        <begin position="344"/>
        <end position="362"/>
    </location>
</feature>
<feature type="transmembrane region" description="Helical" evidence="7">
    <location>
        <begin position="286"/>
        <end position="304"/>
    </location>
</feature>
<dbReference type="Pfam" id="PF06808">
    <property type="entry name" value="DctM"/>
    <property type="match status" value="1"/>
</dbReference>
<keyword evidence="7" id="KW-0813">Transport</keyword>
<dbReference type="OrthoDB" id="9796052at2"/>
<feature type="transmembrane region" description="Helical" evidence="7">
    <location>
        <begin position="60"/>
        <end position="78"/>
    </location>
</feature>
<comment type="similarity">
    <text evidence="7">Belongs to the TRAP transporter large permease family.</text>
</comment>
<evidence type="ECO:0000256" key="7">
    <source>
        <dbReference type="RuleBase" id="RU369079"/>
    </source>
</evidence>
<dbReference type="GO" id="GO:0005886">
    <property type="term" value="C:plasma membrane"/>
    <property type="evidence" value="ECO:0007669"/>
    <property type="project" value="UniProtKB-SubCell"/>
</dbReference>
<comment type="subcellular location">
    <subcellularLocation>
        <location evidence="1 7">Cell inner membrane</location>
        <topology evidence="1 7">Multi-pass membrane protein</topology>
    </subcellularLocation>
</comment>
<feature type="transmembrane region" description="Helical" evidence="7">
    <location>
        <begin position="422"/>
        <end position="443"/>
    </location>
</feature>
<reference evidence="9 10" key="1">
    <citation type="submission" date="2019-04" db="EMBL/GenBank/DDBJ databases">
        <title>Lampropedia sp YIM MLB12 draf genome.</title>
        <authorList>
            <person name="Wang Y.-X."/>
        </authorList>
    </citation>
    <scope>NUCLEOTIDE SEQUENCE [LARGE SCALE GENOMIC DNA]</scope>
    <source>
        <strain evidence="9 10">YIM MLB12</strain>
    </source>
</reference>
<gene>
    <name evidence="9" type="ORF">E8K88_05650</name>
</gene>
<dbReference type="NCBIfam" id="TIGR00786">
    <property type="entry name" value="dctM"/>
    <property type="match status" value="1"/>
</dbReference>
<feature type="transmembrane region" description="Helical" evidence="7">
    <location>
        <begin position="176"/>
        <end position="197"/>
    </location>
</feature>
<feature type="transmembrane region" description="Helical" evidence="7">
    <location>
        <begin position="141"/>
        <end position="164"/>
    </location>
</feature>
<feature type="transmembrane region" description="Helical" evidence="7">
    <location>
        <begin position="98"/>
        <end position="129"/>
    </location>
</feature>
<dbReference type="InterPro" id="IPR010656">
    <property type="entry name" value="DctM"/>
</dbReference>
<evidence type="ECO:0000256" key="2">
    <source>
        <dbReference type="ARBA" id="ARBA00022475"/>
    </source>
</evidence>
<evidence type="ECO:0000256" key="5">
    <source>
        <dbReference type="ARBA" id="ARBA00022989"/>
    </source>
</evidence>
<dbReference type="GO" id="GO:0022857">
    <property type="term" value="F:transmembrane transporter activity"/>
    <property type="evidence" value="ECO:0007669"/>
    <property type="project" value="UniProtKB-UniRule"/>
</dbReference>
<keyword evidence="4 7" id="KW-0812">Transmembrane</keyword>
<evidence type="ECO:0000256" key="4">
    <source>
        <dbReference type="ARBA" id="ARBA00022692"/>
    </source>
</evidence>
<feature type="transmembrane region" description="Helical" evidence="7">
    <location>
        <begin position="316"/>
        <end position="338"/>
    </location>
</feature>
<dbReference type="PANTHER" id="PTHR33362">
    <property type="entry name" value="SIALIC ACID TRAP TRANSPORTER PERMEASE PROTEIN SIAT-RELATED"/>
    <property type="match status" value="1"/>
</dbReference>
<evidence type="ECO:0000259" key="8">
    <source>
        <dbReference type="Pfam" id="PF06808"/>
    </source>
</evidence>
<keyword evidence="10" id="KW-1185">Reference proteome</keyword>
<keyword evidence="2" id="KW-1003">Cell membrane</keyword>
<dbReference type="AlphaFoldDB" id="A0A4S5BQD2"/>
<evidence type="ECO:0000256" key="6">
    <source>
        <dbReference type="ARBA" id="ARBA00023136"/>
    </source>
</evidence>
<feature type="domain" description="TRAP C4-dicarboxylate transport system permease DctM subunit" evidence="8">
    <location>
        <begin position="11"/>
        <end position="439"/>
    </location>
</feature>
<name>A0A4S5BQD2_9BURK</name>
<feature type="transmembrane region" description="Helical" evidence="7">
    <location>
        <begin position="229"/>
        <end position="248"/>
    </location>
</feature>
<protein>
    <recommendedName>
        <fullName evidence="7">TRAP transporter large permease protein</fullName>
    </recommendedName>
</protein>
<dbReference type="InterPro" id="IPR004681">
    <property type="entry name" value="TRAP_DctM"/>
</dbReference>
<keyword evidence="6 7" id="KW-0472">Membrane</keyword>
<comment type="subunit">
    <text evidence="7">The complex comprises the extracytoplasmic solute receptor protein and the two transmembrane proteins.</text>
</comment>
<evidence type="ECO:0000313" key="9">
    <source>
        <dbReference type="EMBL" id="THJ34964.1"/>
    </source>
</evidence>
<organism evidence="9 10">
    <name type="scientific">Lampropedia aestuarii</name>
    <dbReference type="NCBI Taxonomy" id="2562762"/>
    <lineage>
        <taxon>Bacteria</taxon>
        <taxon>Pseudomonadati</taxon>
        <taxon>Pseudomonadota</taxon>
        <taxon>Betaproteobacteria</taxon>
        <taxon>Burkholderiales</taxon>
        <taxon>Comamonadaceae</taxon>
        <taxon>Lampropedia</taxon>
    </lineage>
</organism>
<evidence type="ECO:0000256" key="1">
    <source>
        <dbReference type="ARBA" id="ARBA00004429"/>
    </source>
</evidence>
<dbReference type="EMBL" id="SSWX01000005">
    <property type="protein sequence ID" value="THJ34964.1"/>
    <property type="molecule type" value="Genomic_DNA"/>
</dbReference>
<keyword evidence="5 7" id="KW-1133">Transmembrane helix</keyword>
<evidence type="ECO:0000256" key="3">
    <source>
        <dbReference type="ARBA" id="ARBA00022519"/>
    </source>
</evidence>
<comment type="function">
    <text evidence="7">Part of the tripartite ATP-independent periplasmic (TRAP) transport system.</text>
</comment>
<dbReference type="PANTHER" id="PTHR33362:SF7">
    <property type="entry name" value="SLL1103 PROTEIN"/>
    <property type="match status" value="1"/>
</dbReference>
<proteinExistence type="inferred from homology"/>
<dbReference type="RefSeq" id="WP_136405677.1">
    <property type="nucleotide sequence ID" value="NZ_JARXRQ010000003.1"/>
</dbReference>
<accession>A0A4S5BQD2</accession>
<feature type="transmembrane region" description="Helical" evidence="7">
    <location>
        <begin position="374"/>
        <end position="402"/>
    </location>
</feature>
<keyword evidence="3 7" id="KW-0997">Cell inner membrane</keyword>
<comment type="caution">
    <text evidence="7">Lacks conserved residue(s) required for the propagation of feature annotation.</text>
</comment>
<evidence type="ECO:0000313" key="10">
    <source>
        <dbReference type="Proteomes" id="UP000306236"/>
    </source>
</evidence>
<dbReference type="Proteomes" id="UP000306236">
    <property type="component" value="Unassembled WGS sequence"/>
</dbReference>